<evidence type="ECO:0000256" key="3">
    <source>
        <dbReference type="ARBA" id="ARBA00022603"/>
    </source>
</evidence>
<protein>
    <recommendedName>
        <fullName evidence="2">site-specific DNA-methyltransferase (adenine-specific)</fullName>
        <ecNumber evidence="2">2.1.1.72</ecNumber>
    </recommendedName>
</protein>
<dbReference type="GO" id="GO:0009007">
    <property type="term" value="F:site-specific DNA-methyltransferase (adenine-specific) activity"/>
    <property type="evidence" value="ECO:0007669"/>
    <property type="project" value="UniProtKB-EC"/>
</dbReference>
<keyword evidence="6" id="KW-0680">Restriction system</keyword>
<feature type="domain" description="N6 adenine-specific DNA methyltransferase N-terminal" evidence="10">
    <location>
        <begin position="6"/>
        <end position="138"/>
    </location>
</feature>
<evidence type="ECO:0000256" key="8">
    <source>
        <dbReference type="SAM" id="MobiDB-lite"/>
    </source>
</evidence>
<keyword evidence="12" id="KW-1185">Reference proteome</keyword>
<dbReference type="Proteomes" id="UP001143364">
    <property type="component" value="Unassembled WGS sequence"/>
</dbReference>
<dbReference type="PRINTS" id="PR00507">
    <property type="entry name" value="N12N6MTFRASE"/>
</dbReference>
<reference evidence="11" key="2">
    <citation type="submission" date="2023-01" db="EMBL/GenBank/DDBJ databases">
        <authorList>
            <person name="Sun Q."/>
            <person name="Evtushenko L."/>
        </authorList>
    </citation>
    <scope>NUCLEOTIDE SEQUENCE</scope>
    <source>
        <strain evidence="11">VKM B-2555</strain>
    </source>
</reference>
<dbReference type="GO" id="GO:0009307">
    <property type="term" value="P:DNA restriction-modification system"/>
    <property type="evidence" value="ECO:0007669"/>
    <property type="project" value="UniProtKB-KW"/>
</dbReference>
<feature type="domain" description="DNA methylase adenine-specific" evidence="9">
    <location>
        <begin position="151"/>
        <end position="447"/>
    </location>
</feature>
<name>A0A9W6JFA7_9HYPH</name>
<evidence type="ECO:0000256" key="4">
    <source>
        <dbReference type="ARBA" id="ARBA00022679"/>
    </source>
</evidence>
<dbReference type="GO" id="GO:0008170">
    <property type="term" value="F:N-methyltransferase activity"/>
    <property type="evidence" value="ECO:0007669"/>
    <property type="project" value="InterPro"/>
</dbReference>
<dbReference type="Pfam" id="PF12161">
    <property type="entry name" value="HsdM_N"/>
    <property type="match status" value="1"/>
</dbReference>
<comment type="caution">
    <text evidence="11">The sequence shown here is derived from an EMBL/GenBank/DDBJ whole genome shotgun (WGS) entry which is preliminary data.</text>
</comment>
<organism evidence="11 12">
    <name type="scientific">Methylopila jiangsuensis</name>
    <dbReference type="NCBI Taxonomy" id="586230"/>
    <lineage>
        <taxon>Bacteria</taxon>
        <taxon>Pseudomonadati</taxon>
        <taxon>Pseudomonadota</taxon>
        <taxon>Alphaproteobacteria</taxon>
        <taxon>Hyphomicrobiales</taxon>
        <taxon>Methylopilaceae</taxon>
        <taxon>Methylopila</taxon>
    </lineage>
</organism>
<dbReference type="EC" id="2.1.1.72" evidence="2"/>
<dbReference type="Gene3D" id="3.40.50.150">
    <property type="entry name" value="Vaccinia Virus protein VP39"/>
    <property type="match status" value="1"/>
</dbReference>
<dbReference type="GO" id="GO:0003677">
    <property type="term" value="F:DNA binding"/>
    <property type="evidence" value="ECO:0007669"/>
    <property type="project" value="InterPro"/>
</dbReference>
<dbReference type="Pfam" id="PF02384">
    <property type="entry name" value="N6_Mtase"/>
    <property type="match status" value="1"/>
</dbReference>
<evidence type="ECO:0000256" key="2">
    <source>
        <dbReference type="ARBA" id="ARBA00011900"/>
    </source>
</evidence>
<evidence type="ECO:0000259" key="10">
    <source>
        <dbReference type="Pfam" id="PF12161"/>
    </source>
</evidence>
<dbReference type="GO" id="GO:0032259">
    <property type="term" value="P:methylation"/>
    <property type="evidence" value="ECO:0007669"/>
    <property type="project" value="UniProtKB-KW"/>
</dbReference>
<comment type="similarity">
    <text evidence="1">Belongs to the N(4)/N(6)-methyltransferase family.</text>
</comment>
<accession>A0A9W6JFA7</accession>
<keyword evidence="11" id="KW-0378">Hydrolase</keyword>
<keyword evidence="4" id="KW-0808">Transferase</keyword>
<dbReference type="Gene3D" id="1.20.1260.30">
    <property type="match status" value="1"/>
</dbReference>
<evidence type="ECO:0000256" key="6">
    <source>
        <dbReference type="ARBA" id="ARBA00022747"/>
    </source>
</evidence>
<dbReference type="RefSeq" id="WP_271204125.1">
    <property type="nucleotide sequence ID" value="NZ_BSFK01000007.1"/>
</dbReference>
<evidence type="ECO:0000313" key="12">
    <source>
        <dbReference type="Proteomes" id="UP001143364"/>
    </source>
</evidence>
<keyword evidence="5" id="KW-0949">S-adenosyl-L-methionine</keyword>
<evidence type="ECO:0000313" key="11">
    <source>
        <dbReference type="EMBL" id="GLK76172.1"/>
    </source>
</evidence>
<reference evidence="11" key="1">
    <citation type="journal article" date="2014" name="Int. J. Syst. Evol. Microbiol.">
        <title>Complete genome sequence of Corynebacterium casei LMG S-19264T (=DSM 44701T), isolated from a smear-ripened cheese.</title>
        <authorList>
            <consortium name="US DOE Joint Genome Institute (JGI-PGF)"/>
            <person name="Walter F."/>
            <person name="Albersmeier A."/>
            <person name="Kalinowski J."/>
            <person name="Ruckert C."/>
        </authorList>
    </citation>
    <scope>NUCLEOTIDE SEQUENCE</scope>
    <source>
        <strain evidence="11">VKM B-2555</strain>
    </source>
</reference>
<dbReference type="InterPro" id="IPR051537">
    <property type="entry name" value="DNA_Adenine_Mtase"/>
</dbReference>
<keyword evidence="11" id="KW-0540">Nuclease</keyword>
<feature type="region of interest" description="Disordered" evidence="8">
    <location>
        <begin position="513"/>
        <end position="536"/>
    </location>
</feature>
<dbReference type="EMBL" id="BSFK01000007">
    <property type="protein sequence ID" value="GLK76172.1"/>
    <property type="molecule type" value="Genomic_DNA"/>
</dbReference>
<gene>
    <name evidence="11" type="ORF">GCM10008171_14260</name>
</gene>
<evidence type="ECO:0000256" key="1">
    <source>
        <dbReference type="ARBA" id="ARBA00006594"/>
    </source>
</evidence>
<keyword evidence="3" id="KW-0489">Methyltransferase</keyword>
<dbReference type="AlphaFoldDB" id="A0A9W6JFA7"/>
<keyword evidence="11" id="KW-0255">Endonuclease</keyword>
<proteinExistence type="inferred from homology"/>
<sequence>MNHQALASFIWSVADLLRGDYKQSEYGRVILPFTVLRRLDCVLEPTKAAVLAEHKAKIALGVNPEPFLLRAAKAGFYNADPLDLPKLMGDQDNIRANLSRYVEGFSPAVRDIFEQFDFHTQIDRLAKTGLLYQVTEKFTRVDLHPDKVDNAAMGVAFEELIRKFAEVSNETAGDHFTPREVIRLMVNLLFVEDDEALTRPGVVRTIYDPTAGTGGMLSIAGEYLAEHNPQGHLTMFGQELNPESYAICKADMLIKGQDIANIAPGNTLSEDGHHGRRFDYMLSNPPFGVEWKKVEKQVRAEHEQRGFEGRFGPGLPRVSDGSLLFLMHLLSKMRLREEGGCRFGIVLNGSPLFTGGAGSGESEIRRYVLENDLVEAIVALPTDMFYNTGISTYVWILSNKKPEGRRGKVQLIDASTFWRKMRKSLGSKRKEMSAEQIDTVTRLFGGFVEARLATLFDAEGKEVGREVLLEGAAEPAAPDGGKVKLAPISRIFPNSAFGYRTITVERPLLDEAGKPVLGQRGKAKGKPQADSSLRDTENVPLDEDVETYFEREVLPHAGDAWIDQEKTRTGYEIPFTRHFYVFEPPRPLAEIDADLEAVTTRIKAMLEGLAA</sequence>
<evidence type="ECO:0000259" key="9">
    <source>
        <dbReference type="Pfam" id="PF02384"/>
    </source>
</evidence>
<comment type="catalytic activity">
    <reaction evidence="7">
        <text>a 2'-deoxyadenosine in DNA + S-adenosyl-L-methionine = an N(6)-methyl-2'-deoxyadenosine in DNA + S-adenosyl-L-homocysteine + H(+)</text>
        <dbReference type="Rhea" id="RHEA:15197"/>
        <dbReference type="Rhea" id="RHEA-COMP:12418"/>
        <dbReference type="Rhea" id="RHEA-COMP:12419"/>
        <dbReference type="ChEBI" id="CHEBI:15378"/>
        <dbReference type="ChEBI" id="CHEBI:57856"/>
        <dbReference type="ChEBI" id="CHEBI:59789"/>
        <dbReference type="ChEBI" id="CHEBI:90615"/>
        <dbReference type="ChEBI" id="CHEBI:90616"/>
        <dbReference type="EC" id="2.1.1.72"/>
    </reaction>
</comment>
<evidence type="ECO:0000256" key="7">
    <source>
        <dbReference type="ARBA" id="ARBA00047942"/>
    </source>
</evidence>
<dbReference type="InterPro" id="IPR029063">
    <property type="entry name" value="SAM-dependent_MTases_sf"/>
</dbReference>
<dbReference type="SUPFAM" id="SSF53335">
    <property type="entry name" value="S-adenosyl-L-methionine-dependent methyltransferases"/>
    <property type="match status" value="1"/>
</dbReference>
<dbReference type="InterPro" id="IPR003356">
    <property type="entry name" value="DNA_methylase_A-5"/>
</dbReference>
<dbReference type="InterPro" id="IPR038333">
    <property type="entry name" value="T1MK-like_N_sf"/>
</dbReference>
<dbReference type="PANTHER" id="PTHR42933:SF3">
    <property type="entry name" value="TYPE I RESTRICTION ENZYME MJAVIII METHYLASE SUBUNIT"/>
    <property type="match status" value="1"/>
</dbReference>
<dbReference type="PANTHER" id="PTHR42933">
    <property type="entry name" value="SLR6095 PROTEIN"/>
    <property type="match status" value="1"/>
</dbReference>
<dbReference type="InterPro" id="IPR022749">
    <property type="entry name" value="D12N6_MeTrfase_N"/>
</dbReference>
<dbReference type="GO" id="GO:0004519">
    <property type="term" value="F:endonuclease activity"/>
    <property type="evidence" value="ECO:0007669"/>
    <property type="project" value="UniProtKB-KW"/>
</dbReference>
<evidence type="ECO:0000256" key="5">
    <source>
        <dbReference type="ARBA" id="ARBA00022691"/>
    </source>
</evidence>